<feature type="transmembrane region" description="Helical" evidence="1">
    <location>
        <begin position="55"/>
        <end position="77"/>
    </location>
</feature>
<reference evidence="2" key="1">
    <citation type="submission" date="2021-01" db="EMBL/GenBank/DDBJ databases">
        <authorList>
            <person name="Corre E."/>
            <person name="Pelletier E."/>
            <person name="Niang G."/>
            <person name="Scheremetjew M."/>
            <person name="Finn R."/>
            <person name="Kale V."/>
            <person name="Holt S."/>
            <person name="Cochrane G."/>
            <person name="Meng A."/>
            <person name="Brown T."/>
            <person name="Cohen L."/>
        </authorList>
    </citation>
    <scope>NUCLEOTIDE SEQUENCE</scope>
    <source>
        <strain evidence="2">Fehren 1</strain>
    </source>
</reference>
<accession>A0A7S3HVM0</accession>
<dbReference type="EMBL" id="HBIE01004767">
    <property type="protein sequence ID" value="CAE0306559.1"/>
    <property type="molecule type" value="Transcribed_RNA"/>
</dbReference>
<sequence>MWYLYLRRDQQYLRSYRTHNLWLDQYTKKLRTPKIHALHVHFLRRMAKSVSGMRFAGALYALTFCAGIKFALGFTAAPAAKDAENEENFRLLSIFPKNRYGFTTRIMSDFELLLESALNEKFIDNAVLYQDNELTATEIEDMEAGLVSDFAPSDVANLIHDRSEHAHDSFKSLRYPDRVGTNYPKGDALSCYKILPKKQ</sequence>
<gene>
    <name evidence="2" type="ORF">FEHR0123_LOCUS1465</name>
</gene>
<protein>
    <submittedName>
        <fullName evidence="2">Uncharacterized protein</fullName>
    </submittedName>
</protein>
<organism evidence="2">
    <name type="scientific">Favella ehrenbergii</name>
    <dbReference type="NCBI Taxonomy" id="182087"/>
    <lineage>
        <taxon>Eukaryota</taxon>
        <taxon>Sar</taxon>
        <taxon>Alveolata</taxon>
        <taxon>Ciliophora</taxon>
        <taxon>Intramacronucleata</taxon>
        <taxon>Spirotrichea</taxon>
        <taxon>Choreotrichia</taxon>
        <taxon>Tintinnida</taxon>
        <taxon>Xystonellidae</taxon>
        <taxon>Favella</taxon>
    </lineage>
</organism>
<dbReference type="AlphaFoldDB" id="A0A7S3HVM0"/>
<proteinExistence type="predicted"/>
<keyword evidence="1" id="KW-0812">Transmembrane</keyword>
<keyword evidence="1" id="KW-1133">Transmembrane helix</keyword>
<name>A0A7S3HVM0_9SPIT</name>
<keyword evidence="1" id="KW-0472">Membrane</keyword>
<evidence type="ECO:0000256" key="1">
    <source>
        <dbReference type="SAM" id="Phobius"/>
    </source>
</evidence>
<evidence type="ECO:0000313" key="2">
    <source>
        <dbReference type="EMBL" id="CAE0306559.1"/>
    </source>
</evidence>